<dbReference type="InterPro" id="IPR029068">
    <property type="entry name" value="Glyas_Bleomycin-R_OHBP_Dase"/>
</dbReference>
<sequence>MWNNELQVVQVRIARPTDQLDKVKEFYMEGLGLEVVGHFENHQGYDGLMIGLPVKDYHLEFTQFVEGSPCPEPTHDNLLVFFIPDEKQIEVVVTRLTGTGYPVVEPENPYWAERGKMIEDPDGWRIVLMNTNGI</sequence>
<dbReference type="Proteomes" id="UP000217065">
    <property type="component" value="Unassembled WGS sequence"/>
</dbReference>
<dbReference type="CDD" id="cd06587">
    <property type="entry name" value="VOC"/>
    <property type="match status" value="1"/>
</dbReference>
<reference evidence="2 3" key="1">
    <citation type="submission" date="2017-07" db="EMBL/GenBank/DDBJ databases">
        <title>Tetzosporium hominis gen.nov. sp.nov.</title>
        <authorList>
            <person name="Tetz G."/>
            <person name="Tetz V."/>
        </authorList>
    </citation>
    <scope>NUCLEOTIDE SEQUENCE [LARGE SCALE GENOMIC DNA]</scope>
    <source>
        <strain evidence="2 3">VT-49</strain>
    </source>
</reference>
<feature type="domain" description="VOC" evidence="1">
    <location>
        <begin position="7"/>
        <end position="131"/>
    </location>
</feature>
<dbReference type="InterPro" id="IPR058998">
    <property type="entry name" value="YycE-like_N"/>
</dbReference>
<evidence type="ECO:0000313" key="3">
    <source>
        <dbReference type="Proteomes" id="UP000217065"/>
    </source>
</evidence>
<dbReference type="Gene3D" id="3.10.180.10">
    <property type="entry name" value="2,3-Dihydroxybiphenyl 1,2-Dioxygenase, domain 1"/>
    <property type="match status" value="1"/>
</dbReference>
<dbReference type="AlphaFoldDB" id="A0A264W5P3"/>
<accession>A0A264W5P3</accession>
<dbReference type="InterPro" id="IPR037523">
    <property type="entry name" value="VOC_core"/>
</dbReference>
<dbReference type="InterPro" id="IPR058997">
    <property type="entry name" value="YycE-like_C"/>
</dbReference>
<dbReference type="OrthoDB" id="8018325at2"/>
<name>A0A264W5P3_9BACL</name>
<dbReference type="RefSeq" id="WP_094942387.1">
    <property type="nucleotide sequence ID" value="NZ_NOKQ01000196.1"/>
</dbReference>
<evidence type="ECO:0000259" key="1">
    <source>
        <dbReference type="PROSITE" id="PS51819"/>
    </source>
</evidence>
<gene>
    <name evidence="2" type="ORF">CF394_06305</name>
</gene>
<dbReference type="Pfam" id="PF22659">
    <property type="entry name" value="YycE-like_C"/>
    <property type="match status" value="1"/>
</dbReference>
<proteinExistence type="predicted"/>
<dbReference type="PROSITE" id="PS51819">
    <property type="entry name" value="VOC"/>
    <property type="match status" value="1"/>
</dbReference>
<keyword evidence="3" id="KW-1185">Reference proteome</keyword>
<dbReference type="EMBL" id="NOKQ01000196">
    <property type="protein sequence ID" value="OZS78367.1"/>
    <property type="molecule type" value="Genomic_DNA"/>
</dbReference>
<comment type="caution">
    <text evidence="2">The sequence shown here is derived from an EMBL/GenBank/DDBJ whole genome shotgun (WGS) entry which is preliminary data.</text>
</comment>
<evidence type="ECO:0000313" key="2">
    <source>
        <dbReference type="EMBL" id="OZS78367.1"/>
    </source>
</evidence>
<dbReference type="SUPFAM" id="SSF54593">
    <property type="entry name" value="Glyoxalase/Bleomycin resistance protein/Dihydroxybiphenyl dioxygenase"/>
    <property type="match status" value="1"/>
</dbReference>
<protein>
    <recommendedName>
        <fullName evidence="1">VOC domain-containing protein</fullName>
    </recommendedName>
</protein>
<organism evidence="2 3">
    <name type="scientific">Tetzosporium hominis</name>
    <dbReference type="NCBI Taxonomy" id="2020506"/>
    <lineage>
        <taxon>Bacteria</taxon>
        <taxon>Bacillati</taxon>
        <taxon>Bacillota</taxon>
        <taxon>Bacilli</taxon>
        <taxon>Bacillales</taxon>
        <taxon>Caryophanaceae</taxon>
        <taxon>Tetzosporium</taxon>
    </lineage>
</organism>
<dbReference type="Pfam" id="PF22658">
    <property type="entry name" value="YycE-like_N"/>
    <property type="match status" value="1"/>
</dbReference>